<dbReference type="Proteomes" id="UP000189580">
    <property type="component" value="Chromosome a"/>
</dbReference>
<reference evidence="2 3" key="1">
    <citation type="submission" date="2016-02" db="EMBL/GenBank/DDBJ databases">
        <title>Complete genome sequence and transcriptome regulation of the pentose utilising yeast Sugiyamaella lignohabitans.</title>
        <authorList>
            <person name="Bellasio M."/>
            <person name="Peymann A."/>
            <person name="Valli M."/>
            <person name="Sipitzky M."/>
            <person name="Graf A."/>
            <person name="Sauer M."/>
            <person name="Marx H."/>
            <person name="Mattanovich D."/>
        </authorList>
    </citation>
    <scope>NUCLEOTIDE SEQUENCE [LARGE SCALE GENOMIC DNA]</scope>
    <source>
        <strain evidence="2 3">CBS 10342</strain>
    </source>
</reference>
<dbReference type="OrthoDB" id="191995at2759"/>
<dbReference type="GeneID" id="30033689"/>
<feature type="transmembrane region" description="Helical" evidence="1">
    <location>
        <begin position="203"/>
        <end position="225"/>
    </location>
</feature>
<dbReference type="Pfam" id="PF06772">
    <property type="entry name" value="LtrA"/>
    <property type="match status" value="1"/>
</dbReference>
<feature type="transmembrane region" description="Helical" evidence="1">
    <location>
        <begin position="120"/>
        <end position="138"/>
    </location>
</feature>
<gene>
    <name evidence="2" type="ORF">AWJ20_1842</name>
</gene>
<dbReference type="KEGG" id="slb:AWJ20_1842"/>
<protein>
    <submittedName>
        <fullName evidence="2">Uncharacterized protein RA0937</fullName>
    </submittedName>
</protein>
<evidence type="ECO:0000313" key="3">
    <source>
        <dbReference type="Proteomes" id="UP000189580"/>
    </source>
</evidence>
<dbReference type="AlphaFoldDB" id="A0A167E1W1"/>
<keyword evidence="1" id="KW-0812">Transmembrane</keyword>
<organism evidence="2 3">
    <name type="scientific">Sugiyamaella lignohabitans</name>
    <dbReference type="NCBI Taxonomy" id="796027"/>
    <lineage>
        <taxon>Eukaryota</taxon>
        <taxon>Fungi</taxon>
        <taxon>Dikarya</taxon>
        <taxon>Ascomycota</taxon>
        <taxon>Saccharomycotina</taxon>
        <taxon>Dipodascomycetes</taxon>
        <taxon>Dipodascales</taxon>
        <taxon>Trichomonascaceae</taxon>
        <taxon>Sugiyamaella</taxon>
    </lineage>
</organism>
<proteinExistence type="predicted"/>
<dbReference type="RefSeq" id="XP_018736023.1">
    <property type="nucleotide sequence ID" value="XM_018878752.1"/>
</dbReference>
<accession>A0A167E1W1</accession>
<keyword evidence="1" id="KW-0472">Membrane</keyword>
<feature type="transmembrane region" description="Helical" evidence="1">
    <location>
        <begin position="275"/>
        <end position="293"/>
    </location>
</feature>
<feature type="transmembrane region" description="Helical" evidence="1">
    <location>
        <begin position="423"/>
        <end position="444"/>
    </location>
</feature>
<dbReference type="PANTHER" id="PTHR36840">
    <property type="entry name" value="BLL5714 PROTEIN"/>
    <property type="match status" value="1"/>
</dbReference>
<name>A0A167E1W1_9ASCO</name>
<evidence type="ECO:0000313" key="2">
    <source>
        <dbReference type="EMBL" id="ANB13546.1"/>
    </source>
</evidence>
<feature type="transmembrane region" description="Helical" evidence="1">
    <location>
        <begin position="362"/>
        <end position="380"/>
    </location>
</feature>
<keyword evidence="1" id="KW-1133">Transmembrane helix</keyword>
<feature type="transmembrane region" description="Helical" evidence="1">
    <location>
        <begin position="180"/>
        <end position="197"/>
    </location>
</feature>
<dbReference type="EMBL" id="CP014501">
    <property type="protein sequence ID" value="ANB13546.1"/>
    <property type="molecule type" value="Genomic_DNA"/>
</dbReference>
<feature type="transmembrane region" description="Helical" evidence="1">
    <location>
        <begin position="246"/>
        <end position="263"/>
    </location>
</feature>
<evidence type="ECO:0000256" key="1">
    <source>
        <dbReference type="SAM" id="Phobius"/>
    </source>
</evidence>
<dbReference type="InterPro" id="IPR010640">
    <property type="entry name" value="Low_temperature_requirement_A"/>
</dbReference>
<sequence length="479" mass="54574">MSEQSPQFHQDKHGGVHVVWMKKGVDGSSRPFVKPRALQYFYDNTLYKTEGERSSGRFEIFLDLLFVGMVANLAHIVTEDPTGLNLLKYLLVGIPAWQMWGDMRDFMNYYYNDDLTQRCLVFWQMCLIVMYGNNAQLAGSSTKYTGLVVGIYIVSRISVYGVIFAYTFYIPEHRKVMRSLATFVVITCGIWLSTIWTPVRVKIALAIVAIACEQFFFAFNYSTFWRGILKATHTTALDLNHEIERYEAFYVIVLGEFLYVIVYESPAQIGFNLKLLRAFFTLLIAYDLNWIYFNGDGSSKWTHALRRSKQTAIAWLYAHMPLNAALVLAADAAGELASYEFAEVAESEHLGEHEVYQLKRNYSFLFCGGIGVGLLANYIISILSKCDDDPGQKWVPKHWRVIWRVPVGITIAFLPFANMSATLLMGIVALLLTVIVTFETLAAWDRVCTEDTGEEIDIAERVENQSVMREGDNAIYKNI</sequence>
<feature type="transmembrane region" description="Helical" evidence="1">
    <location>
        <begin position="144"/>
        <end position="168"/>
    </location>
</feature>
<dbReference type="PANTHER" id="PTHR36840:SF1">
    <property type="entry name" value="BLL5714 PROTEIN"/>
    <property type="match status" value="1"/>
</dbReference>
<keyword evidence="3" id="KW-1185">Reference proteome</keyword>